<feature type="region of interest" description="Disordered" evidence="1">
    <location>
        <begin position="1"/>
        <end position="24"/>
    </location>
</feature>
<keyword evidence="4" id="KW-1185">Reference proteome</keyword>
<dbReference type="EMBL" id="PYGA01000010">
    <property type="protein sequence ID" value="PSK96792.1"/>
    <property type="molecule type" value="Genomic_DNA"/>
</dbReference>
<organism evidence="3 4">
    <name type="scientific">Murinocardiopsis flavida</name>
    <dbReference type="NCBI Taxonomy" id="645275"/>
    <lineage>
        <taxon>Bacteria</taxon>
        <taxon>Bacillati</taxon>
        <taxon>Actinomycetota</taxon>
        <taxon>Actinomycetes</taxon>
        <taxon>Streptosporangiales</taxon>
        <taxon>Nocardiopsidaceae</taxon>
        <taxon>Murinocardiopsis</taxon>
    </lineage>
</organism>
<feature type="transmembrane region" description="Helical" evidence="2">
    <location>
        <begin position="68"/>
        <end position="87"/>
    </location>
</feature>
<name>A0A2P8DHU9_9ACTN</name>
<comment type="caution">
    <text evidence="3">The sequence shown here is derived from an EMBL/GenBank/DDBJ whole genome shotgun (WGS) entry which is preliminary data.</text>
</comment>
<keyword evidence="2" id="KW-0812">Transmembrane</keyword>
<dbReference type="AlphaFoldDB" id="A0A2P8DHU9"/>
<dbReference type="RefSeq" id="WP_106583687.1">
    <property type="nucleotide sequence ID" value="NZ_PYGA01000010.1"/>
</dbReference>
<proteinExistence type="predicted"/>
<evidence type="ECO:0000313" key="3">
    <source>
        <dbReference type="EMBL" id="PSK96792.1"/>
    </source>
</evidence>
<evidence type="ECO:0000256" key="2">
    <source>
        <dbReference type="SAM" id="Phobius"/>
    </source>
</evidence>
<keyword evidence="2" id="KW-0472">Membrane</keyword>
<evidence type="ECO:0000256" key="1">
    <source>
        <dbReference type="SAM" id="MobiDB-lite"/>
    </source>
</evidence>
<keyword evidence="2" id="KW-1133">Transmembrane helix</keyword>
<accession>A0A2P8DHU9</accession>
<reference evidence="3 4" key="1">
    <citation type="submission" date="2018-03" db="EMBL/GenBank/DDBJ databases">
        <title>Genomic Encyclopedia of Archaeal and Bacterial Type Strains, Phase II (KMG-II): from individual species to whole genera.</title>
        <authorList>
            <person name="Goeker M."/>
        </authorList>
    </citation>
    <scope>NUCLEOTIDE SEQUENCE [LARGE SCALE GENOMIC DNA]</scope>
    <source>
        <strain evidence="3 4">DSM 45312</strain>
    </source>
</reference>
<dbReference type="OrthoDB" id="5196985at2"/>
<dbReference type="Proteomes" id="UP000240542">
    <property type="component" value="Unassembled WGS sequence"/>
</dbReference>
<protein>
    <submittedName>
        <fullName evidence="3">Uncharacterized protein</fullName>
    </submittedName>
</protein>
<sequence length="93" mass="9737">MTEPSGTEPGGTEHSGTEHSGSEGGSHVIAIGNYIGALLAVFGVLIALYGLFGPPEQTEKSLGYNINLWWGLVMIACGGLGFLGTYVSRRNRP</sequence>
<gene>
    <name evidence="3" type="ORF">CLV63_11089</name>
</gene>
<feature type="transmembrane region" description="Helical" evidence="2">
    <location>
        <begin position="28"/>
        <end position="52"/>
    </location>
</feature>
<evidence type="ECO:0000313" key="4">
    <source>
        <dbReference type="Proteomes" id="UP000240542"/>
    </source>
</evidence>